<reference evidence="1" key="1">
    <citation type="submission" date="2018-05" db="EMBL/GenBank/DDBJ databases">
        <authorList>
            <person name="Lanie J.A."/>
            <person name="Ng W.-L."/>
            <person name="Kazmierczak K.M."/>
            <person name="Andrzejewski T.M."/>
            <person name="Davidsen T.M."/>
            <person name="Wayne K.J."/>
            <person name="Tettelin H."/>
            <person name="Glass J.I."/>
            <person name="Rusch D."/>
            <person name="Podicherti R."/>
            <person name="Tsui H.-C.T."/>
            <person name="Winkler M.E."/>
        </authorList>
    </citation>
    <scope>NUCLEOTIDE SEQUENCE</scope>
</reference>
<accession>A0A383CSM2</accession>
<name>A0A383CSM2_9ZZZZ</name>
<dbReference type="EMBL" id="UINC01211241">
    <property type="protein sequence ID" value="SVE35059.1"/>
    <property type="molecule type" value="Genomic_DNA"/>
</dbReference>
<proteinExistence type="predicted"/>
<gene>
    <name evidence="1" type="ORF">METZ01_LOCUS487913</name>
</gene>
<evidence type="ECO:0000313" key="1">
    <source>
        <dbReference type="EMBL" id="SVE35059.1"/>
    </source>
</evidence>
<organism evidence="1">
    <name type="scientific">marine metagenome</name>
    <dbReference type="NCBI Taxonomy" id="408172"/>
    <lineage>
        <taxon>unclassified sequences</taxon>
        <taxon>metagenomes</taxon>
        <taxon>ecological metagenomes</taxon>
    </lineage>
</organism>
<dbReference type="AlphaFoldDB" id="A0A383CSM2"/>
<protein>
    <submittedName>
        <fullName evidence="1">Uncharacterized protein</fullName>
    </submittedName>
</protein>
<feature type="non-terminal residue" evidence="1">
    <location>
        <position position="34"/>
    </location>
</feature>
<sequence>MFPFVVWFSYDKNIFFWWSYKVVVREEVISSAHL</sequence>